<organism evidence="11 12">
    <name type="scientific">Linum tenue</name>
    <dbReference type="NCBI Taxonomy" id="586396"/>
    <lineage>
        <taxon>Eukaryota</taxon>
        <taxon>Viridiplantae</taxon>
        <taxon>Streptophyta</taxon>
        <taxon>Embryophyta</taxon>
        <taxon>Tracheophyta</taxon>
        <taxon>Spermatophyta</taxon>
        <taxon>Magnoliopsida</taxon>
        <taxon>eudicotyledons</taxon>
        <taxon>Gunneridae</taxon>
        <taxon>Pentapetalae</taxon>
        <taxon>rosids</taxon>
        <taxon>fabids</taxon>
        <taxon>Malpighiales</taxon>
        <taxon>Linaceae</taxon>
        <taxon>Linum</taxon>
    </lineage>
</organism>
<dbReference type="Proteomes" id="UP001154282">
    <property type="component" value="Unassembled WGS sequence"/>
</dbReference>
<dbReference type="Gene3D" id="3.40.50.1820">
    <property type="entry name" value="alpha/beta hydrolase"/>
    <property type="match status" value="1"/>
</dbReference>
<reference evidence="11" key="1">
    <citation type="submission" date="2022-08" db="EMBL/GenBank/DDBJ databases">
        <authorList>
            <person name="Gutierrez-Valencia J."/>
        </authorList>
    </citation>
    <scope>NUCLEOTIDE SEQUENCE</scope>
</reference>
<evidence type="ECO:0000256" key="7">
    <source>
        <dbReference type="ARBA" id="ARBA00022963"/>
    </source>
</evidence>
<protein>
    <recommendedName>
        <fullName evidence="10">Fungal lipase-type domain-containing protein</fullName>
    </recommendedName>
</protein>
<evidence type="ECO:0000313" key="12">
    <source>
        <dbReference type="Proteomes" id="UP001154282"/>
    </source>
</evidence>
<accession>A0AAV0QJV2</accession>
<evidence type="ECO:0000256" key="4">
    <source>
        <dbReference type="ARBA" id="ARBA00022640"/>
    </source>
</evidence>
<dbReference type="GO" id="GO:0008970">
    <property type="term" value="F:phospholipase A1 activity"/>
    <property type="evidence" value="ECO:0007669"/>
    <property type="project" value="UniProtKB-ARBA"/>
</dbReference>
<comment type="subcellular location">
    <subcellularLocation>
        <location evidence="1">Plastid</location>
        <location evidence="1">Chloroplast</location>
    </subcellularLocation>
</comment>
<comment type="similarity">
    <text evidence="2">Belongs to the AB hydrolase superfamily. Lipase family.</text>
</comment>
<dbReference type="GO" id="GO:0047714">
    <property type="term" value="F:galactolipase activity"/>
    <property type="evidence" value="ECO:0007669"/>
    <property type="project" value="UniProtKB-ARBA"/>
</dbReference>
<evidence type="ECO:0000256" key="1">
    <source>
        <dbReference type="ARBA" id="ARBA00004229"/>
    </source>
</evidence>
<comment type="caution">
    <text evidence="11">The sequence shown here is derived from an EMBL/GenBank/DDBJ whole genome shotgun (WGS) entry which is preliminary data.</text>
</comment>
<dbReference type="EMBL" id="CAMGYJ010000009">
    <property type="protein sequence ID" value="CAI0545430.1"/>
    <property type="molecule type" value="Genomic_DNA"/>
</dbReference>
<dbReference type="AlphaFoldDB" id="A0AAV0QJV2"/>
<dbReference type="InterPro" id="IPR029058">
    <property type="entry name" value="AB_hydrolase_fold"/>
</dbReference>
<feature type="region of interest" description="Disordered" evidence="9">
    <location>
        <begin position="1"/>
        <end position="21"/>
    </location>
</feature>
<dbReference type="SUPFAM" id="SSF53474">
    <property type="entry name" value="alpha/beta-Hydrolases"/>
    <property type="match status" value="1"/>
</dbReference>
<evidence type="ECO:0000313" key="11">
    <source>
        <dbReference type="EMBL" id="CAI0545430.1"/>
    </source>
</evidence>
<dbReference type="InterPro" id="IPR002921">
    <property type="entry name" value="Fungal_lipase-type"/>
</dbReference>
<keyword evidence="12" id="KW-1185">Reference proteome</keyword>
<dbReference type="Pfam" id="PF01764">
    <property type="entry name" value="Lipase_3"/>
    <property type="match status" value="1"/>
</dbReference>
<dbReference type="GO" id="GO:0016042">
    <property type="term" value="P:lipid catabolic process"/>
    <property type="evidence" value="ECO:0007669"/>
    <property type="project" value="UniProtKB-KW"/>
</dbReference>
<dbReference type="FunFam" id="3.40.50.1820:FF:000065">
    <property type="entry name" value="Phospholipase A1-II 3"/>
    <property type="match status" value="1"/>
</dbReference>
<dbReference type="PANTHER" id="PTHR31403">
    <property type="entry name" value="PHOSPHOLIPASE A1-IBETA2, CHLOROPLASTIC"/>
    <property type="match status" value="1"/>
</dbReference>
<evidence type="ECO:0000256" key="3">
    <source>
        <dbReference type="ARBA" id="ARBA00022528"/>
    </source>
</evidence>
<evidence type="ECO:0000256" key="2">
    <source>
        <dbReference type="ARBA" id="ARBA00010701"/>
    </source>
</evidence>
<evidence type="ECO:0000256" key="6">
    <source>
        <dbReference type="ARBA" id="ARBA00022946"/>
    </source>
</evidence>
<keyword evidence="8" id="KW-0443">Lipid metabolism</keyword>
<keyword evidence="7" id="KW-0442">Lipid degradation</keyword>
<feature type="compositionally biased region" description="Polar residues" evidence="9">
    <location>
        <begin position="88"/>
        <end position="98"/>
    </location>
</feature>
<keyword evidence="5" id="KW-0378">Hydrolase</keyword>
<evidence type="ECO:0000256" key="9">
    <source>
        <dbReference type="SAM" id="MobiDB-lite"/>
    </source>
</evidence>
<evidence type="ECO:0000256" key="5">
    <source>
        <dbReference type="ARBA" id="ARBA00022801"/>
    </source>
</evidence>
<proteinExistence type="inferred from homology"/>
<dbReference type="GO" id="GO:0009507">
    <property type="term" value="C:chloroplast"/>
    <property type="evidence" value="ECO:0007669"/>
    <property type="project" value="UniProtKB-SubCell"/>
</dbReference>
<keyword evidence="6" id="KW-0809">Transit peptide</keyword>
<dbReference type="CDD" id="cd00519">
    <property type="entry name" value="Lipase_3"/>
    <property type="match status" value="1"/>
</dbReference>
<dbReference type="PANTHER" id="PTHR31403:SF13">
    <property type="entry name" value="ALPHA_BETA-HYDROLASES SUPERFAMILY PROTEIN"/>
    <property type="match status" value="1"/>
</dbReference>
<keyword evidence="3" id="KW-0150">Chloroplast</keyword>
<evidence type="ECO:0000259" key="10">
    <source>
        <dbReference type="Pfam" id="PF01764"/>
    </source>
</evidence>
<keyword evidence="4" id="KW-0934">Plastid</keyword>
<sequence>MDASPLAIRKQTTAQLPPSPLQPRRRIRAWKLNLRATWRRRIRTWKLKLRSTWRSVKTTFSRNLLKRFHHRHRASSSSVAAAKKQSRIAPSNPNNPQTLAAKRNSSRPHKSLARLLEVPYTASDFIDWGDHMTPTLSPKRDISGRWRELHGIDDWDGLLDPIDPTLRCEILKYGEFAAATYDAFDFDPLSEFCGSCRYNRHKMLHELGLAAKHGYTTTRYIYAMSHVDVPQWLSRAYTTWSRDSNWMGYVAVSDDAESKRIGRRDIVVAWRGTVAPSEWFSDLNARLVRVNDAVRVVKVQKGFLSVYKSKAESTRYSKASASEQVTEELLRLVRSYREKGEAEISITVTGHSLGGALSLLTAYEAASLIPDVYISVISFGAPRVGNLAFREKMKELGVKVLRVEVEEDIVRNLPGIVMNTVLKKLSITKRLNWIYRHVGKQLKLHVSSSPYLKKESDMVGSHNLEVYLHLVDGFVSRGAKYRWNARRDLALVNKNSDMLIPELKIPQFWYHMPYKGLVRNRYGRWVKPGREPEDIPSPFSSELSCREPILELVEC</sequence>
<feature type="domain" description="Fungal lipase-type" evidence="10">
    <location>
        <begin position="267"/>
        <end position="416"/>
    </location>
</feature>
<evidence type="ECO:0000256" key="8">
    <source>
        <dbReference type="ARBA" id="ARBA00023098"/>
    </source>
</evidence>
<gene>
    <name evidence="11" type="ORF">LITE_LOCUS43579</name>
</gene>
<feature type="region of interest" description="Disordered" evidence="9">
    <location>
        <begin position="75"/>
        <end position="108"/>
    </location>
</feature>
<name>A0AAV0QJV2_9ROSI</name>